<dbReference type="HAMAP" id="MF_00612">
    <property type="entry name" value="UPF0225"/>
    <property type="match status" value="1"/>
</dbReference>
<evidence type="ECO:0000259" key="2">
    <source>
        <dbReference type="Pfam" id="PF17775"/>
    </source>
</evidence>
<dbReference type="Proteomes" id="UP001596175">
    <property type="component" value="Unassembled WGS sequence"/>
</dbReference>
<proteinExistence type="inferred from homology"/>
<dbReference type="Pfam" id="PF17775">
    <property type="entry name" value="YchJ_M-like"/>
    <property type="match status" value="1"/>
</dbReference>
<evidence type="ECO:0000256" key="1">
    <source>
        <dbReference type="HAMAP-Rule" id="MF_00612"/>
    </source>
</evidence>
<feature type="domain" description="YchJ-like middle NTF2-like" evidence="2">
    <location>
        <begin position="31"/>
        <end position="125"/>
    </location>
</feature>
<dbReference type="PANTHER" id="PTHR33747:SF1">
    <property type="entry name" value="ADENYLATE CYCLASE-ASSOCIATED CAP C-TERMINAL DOMAIN-CONTAINING PROTEIN"/>
    <property type="match status" value="1"/>
</dbReference>
<comment type="caution">
    <text evidence="3">The sequence shown here is derived from an EMBL/GenBank/DDBJ whole genome shotgun (WGS) entry which is preliminary data.</text>
</comment>
<dbReference type="RefSeq" id="WP_378022083.1">
    <property type="nucleotide sequence ID" value="NZ_JBHSKG010000008.1"/>
</dbReference>
<dbReference type="InterPro" id="IPR032710">
    <property type="entry name" value="NTF2-like_dom_sf"/>
</dbReference>
<comment type="similarity">
    <text evidence="1">Belongs to the UPF0225 family.</text>
</comment>
<evidence type="ECO:0000313" key="3">
    <source>
        <dbReference type="EMBL" id="MFC5139903.1"/>
    </source>
</evidence>
<sequence length="128" mass="14504">MRPRPCPCGLPEPFDTCCGRYLGETGDAAPTAEALMRSRYTAFARGDVDHLLRTWHPTTRPTTLTLDPSVRWTQLEVLDRVGGGLLDTDGVVEFRAHHREGRRTGVLHERSRFVREAGQWLYRDGTAR</sequence>
<name>A0ABV9ZIB4_9PSEU</name>
<accession>A0ABV9ZIB4</accession>
<evidence type="ECO:0000313" key="4">
    <source>
        <dbReference type="Proteomes" id="UP001596175"/>
    </source>
</evidence>
<dbReference type="PANTHER" id="PTHR33747">
    <property type="entry name" value="UPF0225 PROTEIN SCO1677"/>
    <property type="match status" value="1"/>
</dbReference>
<gene>
    <name evidence="3" type="ORF">ACFPK1_16810</name>
</gene>
<protein>
    <recommendedName>
        <fullName evidence="1">UPF0225 protein ACFPK1_16810</fullName>
    </recommendedName>
</protein>
<organism evidence="3 4">
    <name type="scientific">Actinomycetospora rhizophila</name>
    <dbReference type="NCBI Taxonomy" id="1416876"/>
    <lineage>
        <taxon>Bacteria</taxon>
        <taxon>Bacillati</taxon>
        <taxon>Actinomycetota</taxon>
        <taxon>Actinomycetes</taxon>
        <taxon>Pseudonocardiales</taxon>
        <taxon>Pseudonocardiaceae</taxon>
        <taxon>Actinomycetospora</taxon>
    </lineage>
</organism>
<dbReference type="EMBL" id="JBHSKG010000008">
    <property type="protein sequence ID" value="MFC5139903.1"/>
    <property type="molecule type" value="Genomic_DNA"/>
</dbReference>
<dbReference type="Gene3D" id="3.10.450.50">
    <property type="match status" value="1"/>
</dbReference>
<keyword evidence="4" id="KW-1185">Reference proteome</keyword>
<dbReference type="InterPro" id="IPR023006">
    <property type="entry name" value="YchJ-like"/>
</dbReference>
<dbReference type="InterPro" id="IPR048469">
    <property type="entry name" value="YchJ-like_M"/>
</dbReference>
<dbReference type="SUPFAM" id="SSF54427">
    <property type="entry name" value="NTF2-like"/>
    <property type="match status" value="1"/>
</dbReference>
<reference evidence="4" key="1">
    <citation type="journal article" date="2019" name="Int. J. Syst. Evol. Microbiol.">
        <title>The Global Catalogue of Microorganisms (GCM) 10K type strain sequencing project: providing services to taxonomists for standard genome sequencing and annotation.</title>
        <authorList>
            <consortium name="The Broad Institute Genomics Platform"/>
            <consortium name="The Broad Institute Genome Sequencing Center for Infectious Disease"/>
            <person name="Wu L."/>
            <person name="Ma J."/>
        </authorList>
    </citation>
    <scope>NUCLEOTIDE SEQUENCE [LARGE SCALE GENOMIC DNA]</scope>
    <source>
        <strain evidence="4">XZYJ18</strain>
    </source>
</reference>